<evidence type="ECO:0000313" key="11">
    <source>
        <dbReference type="EMBL" id="KIK81329.1"/>
    </source>
</evidence>
<evidence type="ECO:0000256" key="4">
    <source>
        <dbReference type="ARBA" id="ARBA00022692"/>
    </source>
</evidence>
<feature type="transmembrane region" description="Helical" evidence="10">
    <location>
        <begin position="387"/>
        <end position="408"/>
    </location>
</feature>
<keyword evidence="6" id="KW-0653">Protein transport</keyword>
<dbReference type="InParanoid" id="A0A0D0DIF8"/>
<dbReference type="GO" id="GO:0015031">
    <property type="term" value="P:protein transport"/>
    <property type="evidence" value="ECO:0007669"/>
    <property type="project" value="UniProtKB-KW"/>
</dbReference>
<evidence type="ECO:0000256" key="1">
    <source>
        <dbReference type="ARBA" id="ARBA00004141"/>
    </source>
</evidence>
<reference evidence="12" key="2">
    <citation type="submission" date="2015-01" db="EMBL/GenBank/DDBJ databases">
        <title>Evolutionary Origins and Diversification of the Mycorrhizal Mutualists.</title>
        <authorList>
            <consortium name="DOE Joint Genome Institute"/>
            <consortium name="Mycorrhizal Genomics Consortium"/>
            <person name="Kohler A."/>
            <person name="Kuo A."/>
            <person name="Nagy L.G."/>
            <person name="Floudas D."/>
            <person name="Copeland A."/>
            <person name="Barry K.W."/>
            <person name="Cichocki N."/>
            <person name="Veneault-Fourrey C."/>
            <person name="LaButti K."/>
            <person name="Lindquist E.A."/>
            <person name="Lipzen A."/>
            <person name="Lundell T."/>
            <person name="Morin E."/>
            <person name="Murat C."/>
            <person name="Riley R."/>
            <person name="Ohm R."/>
            <person name="Sun H."/>
            <person name="Tunlid A."/>
            <person name="Henrissat B."/>
            <person name="Grigoriev I.V."/>
            <person name="Hibbett D.S."/>
            <person name="Martin F."/>
        </authorList>
    </citation>
    <scope>NUCLEOTIDE SEQUENCE [LARGE SCALE GENOMIC DNA]</scope>
    <source>
        <strain evidence="12">Ve08.2h10</strain>
    </source>
</reference>
<keyword evidence="7 10" id="KW-1133">Transmembrane helix</keyword>
<evidence type="ECO:0000256" key="5">
    <source>
        <dbReference type="ARBA" id="ARBA00022856"/>
    </source>
</evidence>
<reference evidence="11 12" key="1">
    <citation type="submission" date="2014-04" db="EMBL/GenBank/DDBJ databases">
        <authorList>
            <consortium name="DOE Joint Genome Institute"/>
            <person name="Kuo A."/>
            <person name="Kohler A."/>
            <person name="Jargeat P."/>
            <person name="Nagy L.G."/>
            <person name="Floudas D."/>
            <person name="Copeland A."/>
            <person name="Barry K.W."/>
            <person name="Cichocki N."/>
            <person name="Veneault-Fourrey C."/>
            <person name="LaButti K."/>
            <person name="Lindquist E.A."/>
            <person name="Lipzen A."/>
            <person name="Lundell T."/>
            <person name="Morin E."/>
            <person name="Murat C."/>
            <person name="Sun H."/>
            <person name="Tunlid A."/>
            <person name="Henrissat B."/>
            <person name="Grigoriev I.V."/>
            <person name="Hibbett D.S."/>
            <person name="Martin F."/>
            <person name="Nordberg H.P."/>
            <person name="Cantor M.N."/>
            <person name="Hua S.X."/>
        </authorList>
    </citation>
    <scope>NUCLEOTIDE SEQUENCE [LARGE SCALE GENOMIC DNA]</scope>
    <source>
        <strain evidence="11 12">Ve08.2h10</strain>
    </source>
</reference>
<feature type="transmembrane region" description="Helical" evidence="10">
    <location>
        <begin position="314"/>
        <end position="333"/>
    </location>
</feature>
<feature type="transmembrane region" description="Helical" evidence="10">
    <location>
        <begin position="440"/>
        <end position="460"/>
    </location>
</feature>
<feature type="transmembrane region" description="Helical" evidence="10">
    <location>
        <begin position="142"/>
        <end position="163"/>
    </location>
</feature>
<dbReference type="AlphaFoldDB" id="A0A0D0DIF8"/>
<dbReference type="InterPro" id="IPR004648">
    <property type="entry name" value="Oligpept_transpt"/>
</dbReference>
<keyword evidence="3" id="KW-0813">Transport</keyword>
<feature type="transmembrane region" description="Helical" evidence="10">
    <location>
        <begin position="694"/>
        <end position="715"/>
    </location>
</feature>
<feature type="transmembrane region" description="Helical" evidence="10">
    <location>
        <begin position="550"/>
        <end position="571"/>
    </location>
</feature>
<evidence type="ECO:0000256" key="6">
    <source>
        <dbReference type="ARBA" id="ARBA00022927"/>
    </source>
</evidence>
<evidence type="ECO:0000256" key="3">
    <source>
        <dbReference type="ARBA" id="ARBA00022448"/>
    </source>
</evidence>
<keyword evidence="12" id="KW-1185">Reference proteome</keyword>
<feature type="compositionally biased region" description="Basic and acidic residues" evidence="9">
    <location>
        <begin position="7"/>
        <end position="20"/>
    </location>
</feature>
<keyword evidence="4 10" id="KW-0812">Transmembrane</keyword>
<feature type="region of interest" description="Disordered" evidence="9">
    <location>
        <begin position="1"/>
        <end position="20"/>
    </location>
</feature>
<dbReference type="Proteomes" id="UP000054538">
    <property type="component" value="Unassembled WGS sequence"/>
</dbReference>
<gene>
    <name evidence="11" type="ORF">PAXRUDRAFT_15291</name>
</gene>
<keyword evidence="5" id="KW-0571">Peptide transport</keyword>
<dbReference type="PANTHER" id="PTHR22601">
    <property type="entry name" value="ISP4 LIKE PROTEIN"/>
    <property type="match status" value="1"/>
</dbReference>
<evidence type="ECO:0000256" key="2">
    <source>
        <dbReference type="ARBA" id="ARBA00008807"/>
    </source>
</evidence>
<dbReference type="OrthoDB" id="9986677at2759"/>
<dbReference type="EMBL" id="KN825818">
    <property type="protein sequence ID" value="KIK81329.1"/>
    <property type="molecule type" value="Genomic_DNA"/>
</dbReference>
<protein>
    <submittedName>
        <fullName evidence="11">Unplaced genomic scaffold scaffold_996, whole genome shotgun sequence</fullName>
    </submittedName>
</protein>
<feature type="transmembrane region" description="Helical" evidence="10">
    <location>
        <begin position="281"/>
        <end position="302"/>
    </location>
</feature>
<comment type="similarity">
    <text evidence="2">Belongs to the oligopeptide OPT transporter family.</text>
</comment>
<dbReference type="GO" id="GO:0016020">
    <property type="term" value="C:membrane"/>
    <property type="evidence" value="ECO:0007669"/>
    <property type="project" value="UniProtKB-SubCell"/>
</dbReference>
<evidence type="ECO:0000256" key="8">
    <source>
        <dbReference type="ARBA" id="ARBA00023136"/>
    </source>
</evidence>
<name>A0A0D0DIF8_9AGAM</name>
<evidence type="ECO:0000256" key="9">
    <source>
        <dbReference type="SAM" id="MobiDB-lite"/>
    </source>
</evidence>
<dbReference type="Pfam" id="PF03169">
    <property type="entry name" value="OPT"/>
    <property type="match status" value="1"/>
</dbReference>
<feature type="transmembrane region" description="Helical" evidence="10">
    <location>
        <begin position="239"/>
        <end position="261"/>
    </location>
</feature>
<accession>A0A0D0DIF8</accession>
<feature type="transmembrane region" description="Helical" evidence="10">
    <location>
        <begin position="175"/>
        <end position="195"/>
    </location>
</feature>
<dbReference type="FunCoup" id="A0A0D0DIF8">
    <property type="interactions" value="64"/>
</dbReference>
<dbReference type="NCBIfam" id="TIGR00727">
    <property type="entry name" value="ISP4_OPT"/>
    <property type="match status" value="1"/>
</dbReference>
<keyword evidence="8 10" id="KW-0472">Membrane</keyword>
<dbReference type="InterPro" id="IPR004813">
    <property type="entry name" value="OPT"/>
</dbReference>
<evidence type="ECO:0000256" key="10">
    <source>
        <dbReference type="SAM" id="Phobius"/>
    </source>
</evidence>
<feature type="transmembrane region" description="Helical" evidence="10">
    <location>
        <begin position="466"/>
        <end position="485"/>
    </location>
</feature>
<evidence type="ECO:0000256" key="7">
    <source>
        <dbReference type="ARBA" id="ARBA00022989"/>
    </source>
</evidence>
<proteinExistence type="inferred from homology"/>
<sequence length="764" mass="86357">MSFLNGTEERNVDTVDPENWREPPDRMGDIVILNEELEKSSTISDLEEDSPYPEVRSAVANADDVNMLAWSLRTWVLGLLWAILIPGLNQFFFFRYPAVTIKSLVAQLLSYPLGQLWAAAVPRKSLFGVSLNPGPFTIKEHVLITVMATVGAASAYATDVIAVQRVYYRQDNDFLYQWFLVMSTQLIGFSMGGIARRFLVSPPSMIWPDNLVTCSLFNTLHSQRTAGTGEREGMSREKFFTIAFVGSMCWHFLPGYLFTALSTFSWVTWIAPRNKLVNQLFGYQTGLGLSILTFDWSQIAYISSPLATPWWAEANVIGGMISFIWIIAPILHFKNVWYSNYLPFLSRTSFDNTGATYNLTRILNPDGTFNATAYHEYSPLLLSTTFAMNYGISFAIITSTVTYTLLHLREQIVEQTRRSLREQPDIHARLMSQYTEVPDWWYAGIFASMFIFAVICIETWHTEMPVWSLVLSLLLAFIFFIPIGMIQAMTNTQIGLNVISELIVGYMLPGKPLTMMLFKMFAYITMTQALQFAVDLKLGHYMKVPPRQMFWSQVVATVVAGTTQLGVQSWMFTNITDMCDPHQEDGFICPTTDVFGTASIIWGVIGPALQFSDGQLYKDLLWFFVLGAVLPVIPWYLAKKYPDSFFKFVNVPVLLCGAGNVPPATPVNIVSWAITGFIFQHVIRRRHFSWWAKYNYVLSAALDSGVAIATILIFFCLQFPRNGNIGMNSIQSWWGNTVFTRTLDYEGAPMLTVPSGSTFGPPTW</sequence>
<dbReference type="GO" id="GO:0035673">
    <property type="term" value="F:oligopeptide transmembrane transporter activity"/>
    <property type="evidence" value="ECO:0007669"/>
    <property type="project" value="InterPro"/>
</dbReference>
<dbReference type="HOGENOM" id="CLU_004965_1_1_1"/>
<feature type="transmembrane region" description="Helical" evidence="10">
    <location>
        <begin position="620"/>
        <end position="638"/>
    </location>
</feature>
<comment type="subcellular location">
    <subcellularLocation>
        <location evidence="1">Membrane</location>
        <topology evidence="1">Multi-pass membrane protein</topology>
    </subcellularLocation>
</comment>
<dbReference type="NCBIfam" id="TIGR00728">
    <property type="entry name" value="OPT_sfam"/>
    <property type="match status" value="1"/>
</dbReference>
<feature type="transmembrane region" description="Helical" evidence="10">
    <location>
        <begin position="75"/>
        <end position="93"/>
    </location>
</feature>
<evidence type="ECO:0000313" key="12">
    <source>
        <dbReference type="Proteomes" id="UP000054538"/>
    </source>
</evidence>
<organism evidence="11 12">
    <name type="scientific">Paxillus rubicundulus Ve08.2h10</name>
    <dbReference type="NCBI Taxonomy" id="930991"/>
    <lineage>
        <taxon>Eukaryota</taxon>
        <taxon>Fungi</taxon>
        <taxon>Dikarya</taxon>
        <taxon>Basidiomycota</taxon>
        <taxon>Agaricomycotina</taxon>
        <taxon>Agaricomycetes</taxon>
        <taxon>Agaricomycetidae</taxon>
        <taxon>Boletales</taxon>
        <taxon>Paxilineae</taxon>
        <taxon>Paxillaceae</taxon>
        <taxon>Paxillus</taxon>
    </lineage>
</organism>